<name>A0ABW5BL28_9PROT</name>
<keyword evidence="5 6" id="KW-0472">Membrane</keyword>
<dbReference type="RefSeq" id="WP_380250258.1">
    <property type="nucleotide sequence ID" value="NZ_JBHUII010000004.1"/>
</dbReference>
<dbReference type="PANTHER" id="PTHR23506:SF23">
    <property type="entry name" value="GH10249P"/>
    <property type="match status" value="1"/>
</dbReference>
<evidence type="ECO:0000256" key="4">
    <source>
        <dbReference type="ARBA" id="ARBA00022989"/>
    </source>
</evidence>
<keyword evidence="4 6" id="KW-1133">Transmembrane helix</keyword>
<dbReference type="PANTHER" id="PTHR23506">
    <property type="entry name" value="GH10249P"/>
    <property type="match status" value="1"/>
</dbReference>
<dbReference type="Pfam" id="PF07690">
    <property type="entry name" value="MFS_1"/>
    <property type="match status" value="1"/>
</dbReference>
<feature type="transmembrane region" description="Helical" evidence="6">
    <location>
        <begin position="602"/>
        <end position="621"/>
    </location>
</feature>
<sequence>MIVLSVLAILSVLQHNAVLSDLVRQRLSVVVQSVEVSFSTTPDLEKPLSEIPNANNILDRAKALDPDIETIHVFNARGIVVHSTDKTLPSRHSKEEIPQQDMGPNGTWDTETDTHFYSYVSLLNTKNKPVGGIVAIYRKNGFNTTVNNIIETVAISTLSLLVLFSLIGFVVIRIRLSEAIKAGELLKIWYENRSQNPNVYQVPDTAADQNIHPRFLELFDYLNTADQNFDQINNRLKEWETTCSQDQENTLSFPTQIVMSPLLDIRLGTLYERKIYPWIIGIIIVATLSLGMITYTSINSSFDPEMAKRTDLIAQIATENIQRDVSAGIPLEDMVGHQSYFNDILSHFPEISFFGVATGKFIFTAGDWQHSLSTSFQGARKVPFYPVSLNNEEVGYIIIRPDLNYIAKQFREVALDLAVVIMVVLLFAYEVIILVMTMSLNSPLNRLKQLSQMQAKGNFSSGIIPRKGNFTEFLITRLSNRVHDLHKRYVRLSDYLERTKDKFSLKQDLANFAEKYNLSTKGPFTLTYPYKNDLRLALFMFAAADELALSFFPLFTRAAENPLTWIDPSIVISLPIAGYLIAYLCAAPFARSLTGKWGHKKMILGALVFIFLSNFGMFYATNVLEIIFWRSLGGVGYAFAVLACQDYVIDFEPRGERTKSLGQFSVALFAGIFAGTALGGVLADRFGTSIAFLFSAFLVVISAILLARMIPPGLNVGTKDEAPLRLKSIISAVKNPKFFAVCMGLAVPQSLMDQVFISYLFSLQLDALNASAADIGRMLMVYFLMIMLSGTLLGWLSKRNVGESSIAVVGSLITAVGLLVAAVLPAQLTMLLAAASTGFGHGLLRGPQVELTMKLAEDELKHLGSNSVLGALRLFERGGSILGLLIIAAIAGYWGLPAAIGSIGVLILGGLVIFIIYYIGANLIEFLNKRKAISEPKT</sequence>
<protein>
    <submittedName>
        <fullName evidence="8">MFS transporter</fullName>
    </submittedName>
</protein>
<keyword evidence="2" id="KW-0813">Transport</keyword>
<reference evidence="9" key="1">
    <citation type="journal article" date="2019" name="Int. J. Syst. Evol. Microbiol.">
        <title>The Global Catalogue of Microorganisms (GCM) 10K type strain sequencing project: providing services to taxonomists for standard genome sequencing and annotation.</title>
        <authorList>
            <consortium name="The Broad Institute Genomics Platform"/>
            <consortium name="The Broad Institute Genome Sequencing Center for Infectious Disease"/>
            <person name="Wu L."/>
            <person name="Ma J."/>
        </authorList>
    </citation>
    <scope>NUCLEOTIDE SEQUENCE [LARGE SCALE GENOMIC DNA]</scope>
    <source>
        <strain evidence="9">CGMCC 4.7192</strain>
    </source>
</reference>
<feature type="transmembrane region" description="Helical" evidence="6">
    <location>
        <begin position="275"/>
        <end position="298"/>
    </location>
</feature>
<dbReference type="InterPro" id="IPR020846">
    <property type="entry name" value="MFS_dom"/>
</dbReference>
<feature type="transmembrane region" description="Helical" evidence="6">
    <location>
        <begin position="627"/>
        <end position="649"/>
    </location>
</feature>
<feature type="domain" description="Major facilitator superfamily (MFS) profile" evidence="7">
    <location>
        <begin position="503"/>
        <end position="922"/>
    </location>
</feature>
<feature type="transmembrane region" description="Helical" evidence="6">
    <location>
        <begin position="570"/>
        <end position="590"/>
    </location>
</feature>
<evidence type="ECO:0000313" key="9">
    <source>
        <dbReference type="Proteomes" id="UP001597294"/>
    </source>
</evidence>
<organism evidence="8 9">
    <name type="scientific">Kiloniella antarctica</name>
    <dbReference type="NCBI Taxonomy" id="1550907"/>
    <lineage>
        <taxon>Bacteria</taxon>
        <taxon>Pseudomonadati</taxon>
        <taxon>Pseudomonadota</taxon>
        <taxon>Alphaproteobacteria</taxon>
        <taxon>Rhodospirillales</taxon>
        <taxon>Kiloniellaceae</taxon>
        <taxon>Kiloniella</taxon>
    </lineage>
</organism>
<evidence type="ECO:0000259" key="7">
    <source>
        <dbReference type="PROSITE" id="PS50850"/>
    </source>
</evidence>
<dbReference type="SUPFAM" id="SSF103473">
    <property type="entry name" value="MFS general substrate transporter"/>
    <property type="match status" value="1"/>
</dbReference>
<feature type="transmembrane region" description="Helical" evidence="6">
    <location>
        <begin position="661"/>
        <end position="683"/>
    </location>
</feature>
<feature type="transmembrane region" description="Helical" evidence="6">
    <location>
        <begin position="417"/>
        <end position="440"/>
    </location>
</feature>
<dbReference type="EMBL" id="JBHUII010000004">
    <property type="protein sequence ID" value="MFD2205544.1"/>
    <property type="molecule type" value="Genomic_DNA"/>
</dbReference>
<evidence type="ECO:0000256" key="1">
    <source>
        <dbReference type="ARBA" id="ARBA00004141"/>
    </source>
</evidence>
<feature type="transmembrane region" description="Helical" evidence="6">
    <location>
        <begin position="779"/>
        <end position="796"/>
    </location>
</feature>
<evidence type="ECO:0000256" key="6">
    <source>
        <dbReference type="SAM" id="Phobius"/>
    </source>
</evidence>
<keyword evidence="3 6" id="KW-0812">Transmembrane</keyword>
<dbReference type="InterPro" id="IPR011701">
    <property type="entry name" value="MFS"/>
</dbReference>
<feature type="transmembrane region" description="Helical" evidence="6">
    <location>
        <begin position="900"/>
        <end position="921"/>
    </location>
</feature>
<feature type="transmembrane region" description="Helical" evidence="6">
    <location>
        <begin position="808"/>
        <end position="835"/>
    </location>
</feature>
<evidence type="ECO:0000256" key="2">
    <source>
        <dbReference type="ARBA" id="ARBA00022448"/>
    </source>
</evidence>
<accession>A0ABW5BL28</accession>
<feature type="transmembrane region" description="Helical" evidence="6">
    <location>
        <begin position="153"/>
        <end position="172"/>
    </location>
</feature>
<proteinExistence type="predicted"/>
<evidence type="ECO:0000256" key="5">
    <source>
        <dbReference type="ARBA" id="ARBA00023136"/>
    </source>
</evidence>
<comment type="caution">
    <text evidence="8">The sequence shown here is derived from an EMBL/GenBank/DDBJ whole genome shotgun (WGS) entry which is preliminary data.</text>
</comment>
<feature type="transmembrane region" description="Helical" evidence="6">
    <location>
        <begin position="689"/>
        <end position="707"/>
    </location>
</feature>
<keyword evidence="9" id="KW-1185">Reference proteome</keyword>
<evidence type="ECO:0000313" key="8">
    <source>
        <dbReference type="EMBL" id="MFD2205544.1"/>
    </source>
</evidence>
<dbReference type="Proteomes" id="UP001597294">
    <property type="component" value="Unassembled WGS sequence"/>
</dbReference>
<comment type="subcellular location">
    <subcellularLocation>
        <location evidence="1">Membrane</location>
        <topology evidence="1">Multi-pass membrane protein</topology>
    </subcellularLocation>
</comment>
<feature type="transmembrane region" description="Helical" evidence="6">
    <location>
        <begin position="874"/>
        <end position="894"/>
    </location>
</feature>
<dbReference type="Gene3D" id="1.20.1250.20">
    <property type="entry name" value="MFS general substrate transporter like domains"/>
    <property type="match status" value="1"/>
</dbReference>
<evidence type="ECO:0000256" key="3">
    <source>
        <dbReference type="ARBA" id="ARBA00022692"/>
    </source>
</evidence>
<feature type="transmembrane region" description="Helical" evidence="6">
    <location>
        <begin position="536"/>
        <end position="555"/>
    </location>
</feature>
<dbReference type="InterPro" id="IPR050930">
    <property type="entry name" value="MFS_Vesicular_Transporter"/>
</dbReference>
<dbReference type="InterPro" id="IPR036259">
    <property type="entry name" value="MFS_trans_sf"/>
</dbReference>
<dbReference type="PROSITE" id="PS50850">
    <property type="entry name" value="MFS"/>
    <property type="match status" value="1"/>
</dbReference>
<dbReference type="CDD" id="cd17325">
    <property type="entry name" value="MFS_MdtG_SLC18_like"/>
    <property type="match status" value="1"/>
</dbReference>
<gene>
    <name evidence="8" type="ORF">ACFSKO_07985</name>
</gene>